<evidence type="ECO:0000259" key="6">
    <source>
        <dbReference type="PROSITE" id="PS51898"/>
    </source>
</evidence>
<dbReference type="InterPro" id="IPR044068">
    <property type="entry name" value="CB"/>
</dbReference>
<dbReference type="KEGG" id="kak:Kalk_05870"/>
<name>A0A2K9LHX9_9GAMM</name>
<dbReference type="InterPro" id="IPR038488">
    <property type="entry name" value="Integrase_DNA-bd_sf"/>
</dbReference>
<accession>A0A2K9LHX9</accession>
<dbReference type="Gene3D" id="1.10.443.10">
    <property type="entry name" value="Intergrase catalytic core"/>
    <property type="match status" value="1"/>
</dbReference>
<feature type="domain" description="Tyr recombinase" evidence="6">
    <location>
        <begin position="201"/>
        <end position="386"/>
    </location>
</feature>
<keyword evidence="2" id="KW-0229">DNA integration</keyword>
<organism evidence="8 9">
    <name type="scientific">Ketobacter alkanivorans</name>
    <dbReference type="NCBI Taxonomy" id="1917421"/>
    <lineage>
        <taxon>Bacteria</taxon>
        <taxon>Pseudomonadati</taxon>
        <taxon>Pseudomonadota</taxon>
        <taxon>Gammaproteobacteria</taxon>
        <taxon>Pseudomonadales</taxon>
        <taxon>Ketobacteraceae</taxon>
        <taxon>Ketobacter</taxon>
    </lineage>
</organism>
<reference evidence="9" key="1">
    <citation type="submission" date="2017-08" db="EMBL/GenBank/DDBJ databases">
        <title>Direct submision.</title>
        <authorList>
            <person name="Kim S.-J."/>
            <person name="Rhee S.-K."/>
        </authorList>
    </citation>
    <scope>NUCLEOTIDE SEQUENCE [LARGE SCALE GENOMIC DNA]</scope>
    <source>
        <strain evidence="9">GI5</strain>
    </source>
</reference>
<dbReference type="Pfam" id="PF22022">
    <property type="entry name" value="Phage_int_M"/>
    <property type="match status" value="1"/>
</dbReference>
<dbReference type="Proteomes" id="UP000235116">
    <property type="component" value="Chromosome"/>
</dbReference>
<dbReference type="PROSITE" id="PS51900">
    <property type="entry name" value="CB"/>
    <property type="match status" value="1"/>
</dbReference>
<dbReference type="Gene3D" id="3.30.160.390">
    <property type="entry name" value="Integrase, DNA-binding domain"/>
    <property type="match status" value="1"/>
</dbReference>
<protein>
    <submittedName>
        <fullName evidence="8">Integrase</fullName>
    </submittedName>
</protein>
<evidence type="ECO:0000256" key="4">
    <source>
        <dbReference type="ARBA" id="ARBA00023172"/>
    </source>
</evidence>
<dbReference type="CDD" id="cd00801">
    <property type="entry name" value="INT_P4_C"/>
    <property type="match status" value="1"/>
</dbReference>
<dbReference type="RefSeq" id="WP_101893313.1">
    <property type="nucleotide sequence ID" value="NZ_CP022684.1"/>
</dbReference>
<evidence type="ECO:0000256" key="1">
    <source>
        <dbReference type="ARBA" id="ARBA00008857"/>
    </source>
</evidence>
<dbReference type="InterPro" id="IPR050808">
    <property type="entry name" value="Phage_Integrase"/>
</dbReference>
<dbReference type="InterPro" id="IPR011010">
    <property type="entry name" value="DNA_brk_join_enz"/>
</dbReference>
<dbReference type="GO" id="GO:0015074">
    <property type="term" value="P:DNA integration"/>
    <property type="evidence" value="ECO:0007669"/>
    <property type="project" value="UniProtKB-KW"/>
</dbReference>
<keyword evidence="3 5" id="KW-0238">DNA-binding</keyword>
<evidence type="ECO:0000256" key="2">
    <source>
        <dbReference type="ARBA" id="ARBA00022908"/>
    </source>
</evidence>
<dbReference type="OrthoDB" id="9795573at2"/>
<dbReference type="Pfam" id="PF13356">
    <property type="entry name" value="Arm-DNA-bind_3"/>
    <property type="match status" value="1"/>
</dbReference>
<keyword evidence="9" id="KW-1185">Reference proteome</keyword>
<dbReference type="GO" id="GO:0003677">
    <property type="term" value="F:DNA binding"/>
    <property type="evidence" value="ECO:0007669"/>
    <property type="project" value="UniProtKB-UniRule"/>
</dbReference>
<evidence type="ECO:0000313" key="9">
    <source>
        <dbReference type="Proteomes" id="UP000235116"/>
    </source>
</evidence>
<evidence type="ECO:0000256" key="3">
    <source>
        <dbReference type="ARBA" id="ARBA00023125"/>
    </source>
</evidence>
<dbReference type="InterPro" id="IPR013762">
    <property type="entry name" value="Integrase-like_cat_sf"/>
</dbReference>
<evidence type="ECO:0000259" key="7">
    <source>
        <dbReference type="PROSITE" id="PS51900"/>
    </source>
</evidence>
<gene>
    <name evidence="8" type="ORF">Kalk_05870</name>
</gene>
<dbReference type="PROSITE" id="PS51898">
    <property type="entry name" value="TYR_RECOMBINASE"/>
    <property type="match status" value="1"/>
</dbReference>
<evidence type="ECO:0000256" key="5">
    <source>
        <dbReference type="PROSITE-ProRule" id="PRU01248"/>
    </source>
</evidence>
<sequence>MPLTALAVKQAKPKESDYKLTDGGGMYLLVSKKGGKYWRLKYRFAGKEKVLALGVYPSVSLEQARQERDKAKKLLPNTDPNSVKRVDKASNLEAAENNFELVATEWYSNHMVNKSDSHRTRTWRLLKNDLFPPLGKRPISDITPPELLKVLRRVESRGAIDTAHRAHQTAGQVFRYAVATGRAERDPSADLRGALKIHIKKHHAAITEPKELGKLLLAMDSFGGTPVVKAALQLSPLLFVRPKELRHMEWTEIDWDQALWQIPADKMKMKEPHIVPLSVQAIAILEEIHSLTGRGKYVFPSARGGSRPLSENGVRVALRTMGYDNDTMTAHGFRATARTILDEVLCFRVDLIEHQLAHTVRDTNGRAYNRTKHLPQRKDMMQKWADYLNGLKLKAQNGNIIAGRFK</sequence>
<feature type="domain" description="Core-binding (CB)" evidence="7">
    <location>
        <begin position="97"/>
        <end position="178"/>
    </location>
</feature>
<evidence type="ECO:0000313" key="8">
    <source>
        <dbReference type="EMBL" id="AUM11976.1"/>
    </source>
</evidence>
<dbReference type="InterPro" id="IPR025166">
    <property type="entry name" value="Integrase_DNA_bind_dom"/>
</dbReference>
<proteinExistence type="inferred from homology"/>
<dbReference type="InterPro" id="IPR002104">
    <property type="entry name" value="Integrase_catalytic"/>
</dbReference>
<dbReference type="AlphaFoldDB" id="A0A2K9LHX9"/>
<dbReference type="PANTHER" id="PTHR30629">
    <property type="entry name" value="PROPHAGE INTEGRASE"/>
    <property type="match status" value="1"/>
</dbReference>
<dbReference type="EMBL" id="CP022684">
    <property type="protein sequence ID" value="AUM11976.1"/>
    <property type="molecule type" value="Genomic_DNA"/>
</dbReference>
<dbReference type="GO" id="GO:0006310">
    <property type="term" value="P:DNA recombination"/>
    <property type="evidence" value="ECO:0007669"/>
    <property type="project" value="UniProtKB-KW"/>
</dbReference>
<dbReference type="SUPFAM" id="SSF56349">
    <property type="entry name" value="DNA breaking-rejoining enzymes"/>
    <property type="match status" value="1"/>
</dbReference>
<dbReference type="PANTHER" id="PTHR30629:SF2">
    <property type="entry name" value="PROPHAGE INTEGRASE INTS-RELATED"/>
    <property type="match status" value="1"/>
</dbReference>
<keyword evidence="4" id="KW-0233">DNA recombination</keyword>
<dbReference type="InterPro" id="IPR053876">
    <property type="entry name" value="Phage_int_M"/>
</dbReference>
<dbReference type="InterPro" id="IPR010998">
    <property type="entry name" value="Integrase_recombinase_N"/>
</dbReference>
<comment type="similarity">
    <text evidence="1">Belongs to the 'phage' integrase family.</text>
</comment>
<dbReference type="Gene3D" id="1.10.150.130">
    <property type="match status" value="1"/>
</dbReference>
<dbReference type="Pfam" id="PF00589">
    <property type="entry name" value="Phage_integrase"/>
    <property type="match status" value="1"/>
</dbReference>